<keyword evidence="2" id="KW-1185">Reference proteome</keyword>
<evidence type="ECO:0008006" key="3">
    <source>
        <dbReference type="Google" id="ProtNLM"/>
    </source>
</evidence>
<protein>
    <recommendedName>
        <fullName evidence="3">Sulfotransferase</fullName>
    </recommendedName>
</protein>
<dbReference type="InterPro" id="IPR027417">
    <property type="entry name" value="P-loop_NTPase"/>
</dbReference>
<comment type="caution">
    <text evidence="1">The sequence shown here is derived from an EMBL/GenBank/DDBJ whole genome shotgun (WGS) entry which is preliminary data.</text>
</comment>
<dbReference type="Proteomes" id="UP001296873">
    <property type="component" value="Unassembled WGS sequence"/>
</dbReference>
<dbReference type="SUPFAM" id="SSF52540">
    <property type="entry name" value="P-loop containing nucleoside triphosphate hydrolases"/>
    <property type="match status" value="1"/>
</dbReference>
<reference evidence="1 2" key="1">
    <citation type="journal article" date="2020" name="Microorganisms">
        <title>Osmotic Adaptation and Compatible Solute Biosynthesis of Phototrophic Bacteria as Revealed from Genome Analyses.</title>
        <authorList>
            <person name="Imhoff J.F."/>
            <person name="Rahn T."/>
            <person name="Kunzel S."/>
            <person name="Keller A."/>
            <person name="Neulinger S.C."/>
        </authorList>
    </citation>
    <scope>NUCLEOTIDE SEQUENCE [LARGE SCALE GENOMIC DNA]</scope>
    <source>
        <strain evidence="1 2">DSM 9895</strain>
    </source>
</reference>
<evidence type="ECO:0000313" key="1">
    <source>
        <dbReference type="EMBL" id="MBK1668946.1"/>
    </source>
</evidence>
<proteinExistence type="predicted"/>
<accession>A0ABS1DG58</accession>
<evidence type="ECO:0000313" key="2">
    <source>
        <dbReference type="Proteomes" id="UP001296873"/>
    </source>
</evidence>
<dbReference type="Gene3D" id="3.40.50.300">
    <property type="entry name" value="P-loop containing nucleotide triphosphate hydrolases"/>
    <property type="match status" value="1"/>
</dbReference>
<name>A0ABS1DG58_9PROT</name>
<sequence length="319" mass="36242">MYIAANQYSGSTLLAFLLNTHPEIASAGHTIGWQGLSPEFLCSCGAQLRDCPFFTAIRRHFEEAGLPFTFDGALPTKYSISRFDRLDRIVFDNLPKLRSATLERARDRLVERIPGIRHRIEAADRANVTFIEAALDYAGASVYADNSHSPYRARRLAEISTFSVHPVHLVRDVRGIALSTHRNLGWDLEFTALHWVRVQEQIVRVLQNTPSFADCAAEYDNLLVHYEDLCDRPQAVLAKVVRPIGLDAPEGWTSFKSAEHHILGNEMRFDAGTVRKSERWKRELPRVTRKAIEARCRDYARKSRYCDALTQILDPMFGG</sequence>
<organism evidence="1 2">
    <name type="scientific">Rhodovibrio sodomensis</name>
    <dbReference type="NCBI Taxonomy" id="1088"/>
    <lineage>
        <taxon>Bacteria</taxon>
        <taxon>Pseudomonadati</taxon>
        <taxon>Pseudomonadota</taxon>
        <taxon>Alphaproteobacteria</taxon>
        <taxon>Rhodospirillales</taxon>
        <taxon>Rhodovibrionaceae</taxon>
        <taxon>Rhodovibrio</taxon>
    </lineage>
</organism>
<gene>
    <name evidence="1" type="ORF">CKO28_12985</name>
</gene>
<dbReference type="EMBL" id="NRRL01000034">
    <property type="protein sequence ID" value="MBK1668946.1"/>
    <property type="molecule type" value="Genomic_DNA"/>
</dbReference>